<evidence type="ECO:0000313" key="2">
    <source>
        <dbReference type="EMBL" id="KII74241.1"/>
    </source>
</evidence>
<dbReference type="EMBL" id="JWZT01000486">
    <property type="protein sequence ID" value="KII74241.1"/>
    <property type="molecule type" value="Genomic_DNA"/>
</dbReference>
<keyword evidence="3" id="KW-1185">Reference proteome</keyword>
<organism evidence="2 3">
    <name type="scientific">Thelohanellus kitauei</name>
    <name type="common">Myxosporean</name>
    <dbReference type="NCBI Taxonomy" id="669202"/>
    <lineage>
        <taxon>Eukaryota</taxon>
        <taxon>Metazoa</taxon>
        <taxon>Cnidaria</taxon>
        <taxon>Myxozoa</taxon>
        <taxon>Myxosporea</taxon>
        <taxon>Bivalvulida</taxon>
        <taxon>Platysporina</taxon>
        <taxon>Myxobolidae</taxon>
        <taxon>Thelohanellus</taxon>
    </lineage>
</organism>
<evidence type="ECO:0000313" key="3">
    <source>
        <dbReference type="Proteomes" id="UP000031668"/>
    </source>
</evidence>
<dbReference type="AlphaFoldDB" id="A0A0C2N3K4"/>
<accession>A0A0C2N3K4</accession>
<sequence>MAEEIQTLDQSRYLFLCILRDYICNEEATAQQDPIVEIIAHCSCEDRSGKLISVDKCITKVREDIGHLLEAAVYHDSLVIDIKNRQIQRATCTSLSSLLFDQLAPHDADLRSKGLETHTRKTKTRELTGSVESDWVIDDSDHSPTSRPLSVGDSSLLKRSSDRIQMNDADLCVQVRAYQRPTIEISCFEISPIQASWKNLGP</sequence>
<dbReference type="Proteomes" id="UP000031668">
    <property type="component" value="Unassembled WGS sequence"/>
</dbReference>
<gene>
    <name evidence="2" type="ORF">RF11_07174</name>
</gene>
<proteinExistence type="predicted"/>
<comment type="caution">
    <text evidence="2">The sequence shown here is derived from an EMBL/GenBank/DDBJ whole genome shotgun (WGS) entry which is preliminary data.</text>
</comment>
<protein>
    <submittedName>
        <fullName evidence="2">Uncharacterized protein</fullName>
    </submittedName>
</protein>
<name>A0A0C2N3K4_THEKT</name>
<reference evidence="2 3" key="1">
    <citation type="journal article" date="2014" name="Genome Biol. Evol.">
        <title>The genome of the myxosporean Thelohanellus kitauei shows adaptations to nutrient acquisition within its fish host.</title>
        <authorList>
            <person name="Yang Y."/>
            <person name="Xiong J."/>
            <person name="Zhou Z."/>
            <person name="Huo F."/>
            <person name="Miao W."/>
            <person name="Ran C."/>
            <person name="Liu Y."/>
            <person name="Zhang J."/>
            <person name="Feng J."/>
            <person name="Wang M."/>
            <person name="Wang M."/>
            <person name="Wang L."/>
            <person name="Yao B."/>
        </authorList>
    </citation>
    <scope>NUCLEOTIDE SEQUENCE [LARGE SCALE GENOMIC DNA]</scope>
    <source>
        <strain evidence="2">Wuqing</strain>
    </source>
</reference>
<feature type="region of interest" description="Disordered" evidence="1">
    <location>
        <begin position="135"/>
        <end position="154"/>
    </location>
</feature>
<evidence type="ECO:0000256" key="1">
    <source>
        <dbReference type="SAM" id="MobiDB-lite"/>
    </source>
</evidence>